<feature type="transmembrane region" description="Helical" evidence="7">
    <location>
        <begin position="420"/>
        <end position="439"/>
    </location>
</feature>
<dbReference type="Pfam" id="PF13440">
    <property type="entry name" value="Polysacc_synt_3"/>
    <property type="match status" value="1"/>
</dbReference>
<feature type="transmembrane region" description="Helical" evidence="7">
    <location>
        <begin position="389"/>
        <end position="408"/>
    </location>
</feature>
<accession>G0HW27</accession>
<dbReference type="GeneID" id="23806041"/>
<evidence type="ECO:0000256" key="6">
    <source>
        <dbReference type="ARBA" id="ARBA00023136"/>
    </source>
</evidence>
<feature type="transmembrane region" description="Helical" evidence="7">
    <location>
        <begin position="120"/>
        <end position="143"/>
    </location>
</feature>
<evidence type="ECO:0000256" key="3">
    <source>
        <dbReference type="ARBA" id="ARBA00022475"/>
    </source>
</evidence>
<keyword evidence="4 7" id="KW-0812">Transmembrane</keyword>
<reference evidence="8 9" key="1">
    <citation type="journal article" date="2011" name="J. Bacteriol.">
        <title>Complete genome sequence of Haloarcula hispanica, a model haloarchaeon for studying genetics, metabolism, and virus-host interaction.</title>
        <authorList>
            <person name="Liu H."/>
            <person name="Wu Z."/>
            <person name="Li M."/>
            <person name="Zhang F."/>
            <person name="Zheng H."/>
            <person name="Han J."/>
            <person name="Liu J."/>
            <person name="Zhou J."/>
            <person name="Wang S."/>
            <person name="Xiang H."/>
        </authorList>
    </citation>
    <scope>NUCLEOTIDE SEQUENCE [LARGE SCALE GENOMIC DNA]</scope>
    <source>
        <strain evidence="9">ATCC 33960 / DSM 4426 / JCM 8911 / NBRC 102182 / NCIMB 2187 / VKM B-1755</strain>
    </source>
</reference>
<feature type="transmembrane region" description="Helical" evidence="7">
    <location>
        <begin position="360"/>
        <end position="383"/>
    </location>
</feature>
<dbReference type="GO" id="GO:0005886">
    <property type="term" value="C:plasma membrane"/>
    <property type="evidence" value="ECO:0007669"/>
    <property type="project" value="UniProtKB-SubCell"/>
</dbReference>
<feature type="transmembrane region" description="Helical" evidence="7">
    <location>
        <begin position="92"/>
        <end position="113"/>
    </location>
</feature>
<dbReference type="OrthoDB" id="19148at2157"/>
<dbReference type="InterPro" id="IPR050833">
    <property type="entry name" value="Poly_Biosynth_Transport"/>
</dbReference>
<dbReference type="STRING" id="634497.HAH_2127"/>
<comment type="similarity">
    <text evidence="2">Belongs to the polysaccharide synthase family.</text>
</comment>
<evidence type="ECO:0000256" key="2">
    <source>
        <dbReference type="ARBA" id="ARBA00007430"/>
    </source>
</evidence>
<organism evidence="8 9">
    <name type="scientific">Haloarcula hispanica (strain ATCC 33960 / DSM 4426 / JCM 8911 / NBRC 102182 / NCIMB 2187 / VKM B-1755)</name>
    <dbReference type="NCBI Taxonomy" id="634497"/>
    <lineage>
        <taxon>Archaea</taxon>
        <taxon>Methanobacteriati</taxon>
        <taxon>Methanobacteriota</taxon>
        <taxon>Stenosarchaea group</taxon>
        <taxon>Halobacteria</taxon>
        <taxon>Halobacteriales</taxon>
        <taxon>Haloarculaceae</taxon>
        <taxon>Haloarcula</taxon>
    </lineage>
</organism>
<evidence type="ECO:0000256" key="1">
    <source>
        <dbReference type="ARBA" id="ARBA00004651"/>
    </source>
</evidence>
<dbReference type="HOGENOM" id="CLU_026911_3_1_2"/>
<dbReference type="RefSeq" id="WP_014040865.1">
    <property type="nucleotide sequence ID" value="NC_015948.1"/>
</dbReference>
<dbReference type="eggNOG" id="arCOG02209">
    <property type="taxonomic scope" value="Archaea"/>
</dbReference>
<feature type="transmembrane region" description="Helical" evidence="7">
    <location>
        <begin position="325"/>
        <end position="348"/>
    </location>
</feature>
<feature type="transmembrane region" description="Helical" evidence="7">
    <location>
        <begin position="451"/>
        <end position="472"/>
    </location>
</feature>
<keyword evidence="6 7" id="KW-0472">Membrane</keyword>
<dbReference type="Proteomes" id="UP000005629">
    <property type="component" value="Chromosome I"/>
</dbReference>
<feature type="transmembrane region" description="Helical" evidence="7">
    <location>
        <begin position="163"/>
        <end position="184"/>
    </location>
</feature>
<evidence type="ECO:0000313" key="9">
    <source>
        <dbReference type="Proteomes" id="UP000005629"/>
    </source>
</evidence>
<dbReference type="KEGG" id="hhi:HAH_2127"/>
<feature type="transmembrane region" description="Helical" evidence="7">
    <location>
        <begin position="294"/>
        <end position="313"/>
    </location>
</feature>
<proteinExistence type="inferred from homology"/>
<gene>
    <name evidence="8" type="primary">rfbX1</name>
    <name evidence="8" type="ordered locus">HAH_2127</name>
</gene>
<protein>
    <submittedName>
        <fullName evidence="8">Putative export protein</fullName>
    </submittedName>
</protein>
<sequence>MENSDSDSELKSKIFQSTFWVSVLNYGERGLSVVKLVVLANFLTPRDFGIVGIALLVTGSLQRISNFGFHQALIQRQEDIEPYLDTAWTVRLLRGVALFLIVLVIAPFVATFFEEPRAEIVTVVLGVSVLLTGLTNIGVVYFKKDLEYKRFVLYNTGGSFVDFSLAVILAVTLGNVWALVYGYIAGNVVRMVLSHLVHPYNPSLNLDMEKLRELFDFGKWILADSAVNLVNTQADDIIVGRMFTIGALGYYQMAYRIANLPVTEVSHVVSSVALPTYSKLQNRPEELRQGFRKVVDYTTVLTFPIAGGIFVIAPEFVSLVLGSDWTPIIPLMRALCVLAAVRSIVANFGSLYQASDNPDIMFRLAAIFTATKYISMLSILAFWIDELLVVPLVIGFNALISLPVHLFIVYKITGIRISSIVRTMGTQMLATTLMVAGVYAVKTQGVGGDSYLKLISLILLGILFYTMVILAIDKDKLYKIREDIVEAKA</sequence>
<dbReference type="CDD" id="cd13127">
    <property type="entry name" value="MATE_tuaB_like"/>
    <property type="match status" value="1"/>
</dbReference>
<comment type="subcellular location">
    <subcellularLocation>
        <location evidence="1">Cell membrane</location>
        <topology evidence="1">Multi-pass membrane protein</topology>
    </subcellularLocation>
</comment>
<dbReference type="PANTHER" id="PTHR30250">
    <property type="entry name" value="PST FAMILY PREDICTED COLANIC ACID TRANSPORTER"/>
    <property type="match status" value="1"/>
</dbReference>
<dbReference type="PANTHER" id="PTHR30250:SF10">
    <property type="entry name" value="LIPOPOLYSACCHARIDE BIOSYNTHESIS PROTEIN WZXC"/>
    <property type="match status" value="1"/>
</dbReference>
<name>G0HW27_HALHT</name>
<keyword evidence="5 7" id="KW-1133">Transmembrane helix</keyword>
<evidence type="ECO:0000256" key="4">
    <source>
        <dbReference type="ARBA" id="ARBA00022692"/>
    </source>
</evidence>
<dbReference type="EMBL" id="CP002921">
    <property type="protein sequence ID" value="AEM57720.1"/>
    <property type="molecule type" value="Genomic_DNA"/>
</dbReference>
<evidence type="ECO:0000256" key="7">
    <source>
        <dbReference type="SAM" id="Phobius"/>
    </source>
</evidence>
<keyword evidence="3" id="KW-1003">Cell membrane</keyword>
<dbReference type="AlphaFoldDB" id="G0HW27"/>
<evidence type="ECO:0000256" key="5">
    <source>
        <dbReference type="ARBA" id="ARBA00022989"/>
    </source>
</evidence>
<evidence type="ECO:0000313" key="8">
    <source>
        <dbReference type="EMBL" id="AEM57720.1"/>
    </source>
</evidence>